<dbReference type="PATRIC" id="fig|1189611.3.peg.1493"/>
<feature type="domain" description="HTH cro/C1-type" evidence="1">
    <location>
        <begin position="20"/>
        <end position="92"/>
    </location>
</feature>
<comment type="caution">
    <text evidence="2">The sequence shown here is derived from an EMBL/GenBank/DDBJ whole genome shotgun (WGS) entry which is preliminary data.</text>
</comment>
<dbReference type="InterPro" id="IPR001387">
    <property type="entry name" value="Cro/C1-type_HTH"/>
</dbReference>
<dbReference type="SMART" id="SM00530">
    <property type="entry name" value="HTH_XRE"/>
    <property type="match status" value="1"/>
</dbReference>
<dbReference type="CDD" id="cd00093">
    <property type="entry name" value="HTH_XRE"/>
    <property type="match status" value="1"/>
</dbReference>
<dbReference type="Pfam" id="PF13560">
    <property type="entry name" value="HTH_31"/>
    <property type="match status" value="1"/>
</dbReference>
<organism evidence="2 3">
    <name type="scientific">Nitratireductor aquibiodomus RA22</name>
    <dbReference type="NCBI Taxonomy" id="1189611"/>
    <lineage>
        <taxon>Bacteria</taxon>
        <taxon>Pseudomonadati</taxon>
        <taxon>Pseudomonadota</taxon>
        <taxon>Alphaproteobacteria</taxon>
        <taxon>Hyphomicrobiales</taxon>
        <taxon>Phyllobacteriaceae</taxon>
        <taxon>Nitratireductor</taxon>
    </lineage>
</organism>
<dbReference type="AlphaFoldDB" id="I5C1Q5"/>
<dbReference type="Proteomes" id="UP000004622">
    <property type="component" value="Unassembled WGS sequence"/>
</dbReference>
<evidence type="ECO:0000313" key="2">
    <source>
        <dbReference type="EMBL" id="EIM75757.1"/>
    </source>
</evidence>
<evidence type="ECO:0000313" key="3">
    <source>
        <dbReference type="Proteomes" id="UP000004622"/>
    </source>
</evidence>
<gene>
    <name evidence="2" type="ORF">A33O_07320</name>
</gene>
<sequence length="296" mass="33431">MSNRLPHRSLARTRSELSEFLRHHRAKLTPADVGLPTTGGRRTPGLRREEVALLAGVGLTWYTWFEQGRDIQVSESFLLNVSKALRLDDAECCHLFLLAQQRPPPSQAYQPTSISARIQQLLDDLSNRPAYVFNLRWDVVAWNAAADDLLDLGGRNPADRNLLRMIFADPDMRRRLPDWGEDAQSLVAQFRCDLTGTPDDPAIRTLIDDLKKLSPDFRRWMEQPDMTGYSRGIGTIVAQTGERLRFQHEVLTVDEHLAVSGWWSIFAASQKTGEPGMPGIWSAKARRDLSDSLCAL</sequence>
<dbReference type="Pfam" id="PF17765">
    <property type="entry name" value="MLTR_LBD"/>
    <property type="match status" value="1"/>
</dbReference>
<name>I5C1Q5_9HYPH</name>
<reference evidence="2 3" key="1">
    <citation type="journal article" date="2012" name="J. Bacteriol.">
        <title>Genome Sequence of Nitratireductor aquibiodomus Strain RA22.</title>
        <authorList>
            <person name="Singh A."/>
            <person name="Jangir P.K."/>
            <person name="Kumari C."/>
            <person name="Sharma R."/>
        </authorList>
    </citation>
    <scope>NUCLEOTIDE SEQUENCE [LARGE SCALE GENOMIC DNA]</scope>
    <source>
        <strain evidence="2 3">RA22</strain>
    </source>
</reference>
<evidence type="ECO:0000259" key="1">
    <source>
        <dbReference type="SMART" id="SM00530"/>
    </source>
</evidence>
<proteinExistence type="predicted"/>
<dbReference type="PANTHER" id="PTHR35010">
    <property type="entry name" value="BLL4672 PROTEIN-RELATED"/>
    <property type="match status" value="1"/>
</dbReference>
<dbReference type="RefSeq" id="WP_007007965.1">
    <property type="nucleotide sequence ID" value="NZ_AJXZ01000016.1"/>
</dbReference>
<protein>
    <submittedName>
        <fullName evidence="2">XRE family transcriptional regulator</fullName>
    </submittedName>
</protein>
<dbReference type="Gene3D" id="3.30.450.180">
    <property type="match status" value="1"/>
</dbReference>
<dbReference type="EMBL" id="AJXZ01000016">
    <property type="protein sequence ID" value="EIM75757.1"/>
    <property type="molecule type" value="Genomic_DNA"/>
</dbReference>
<dbReference type="InterPro" id="IPR041413">
    <property type="entry name" value="MLTR_LBD"/>
</dbReference>
<accession>I5C1Q5</accession>